<accession>A0A0M5IYL6</accession>
<dbReference type="EMBL" id="CP010802">
    <property type="protein sequence ID" value="ALC15668.1"/>
    <property type="molecule type" value="Genomic_DNA"/>
</dbReference>
<dbReference type="Proteomes" id="UP000057158">
    <property type="component" value="Chromosome"/>
</dbReference>
<dbReference type="KEGG" id="des:DSOUD_0881"/>
<dbReference type="RefSeq" id="WP_053549855.1">
    <property type="nucleotide sequence ID" value="NZ_CP010802.1"/>
</dbReference>
<organism evidence="1 2">
    <name type="scientific">Desulfuromonas soudanensis</name>
    <dbReference type="NCBI Taxonomy" id="1603606"/>
    <lineage>
        <taxon>Bacteria</taxon>
        <taxon>Pseudomonadati</taxon>
        <taxon>Thermodesulfobacteriota</taxon>
        <taxon>Desulfuromonadia</taxon>
        <taxon>Desulfuromonadales</taxon>
        <taxon>Desulfuromonadaceae</taxon>
        <taxon>Desulfuromonas</taxon>
    </lineage>
</organism>
<protein>
    <submittedName>
        <fullName evidence="1">Uncharacterized protein</fullName>
    </submittedName>
</protein>
<keyword evidence="2" id="KW-1185">Reference proteome</keyword>
<proteinExistence type="predicted"/>
<dbReference type="STRING" id="1603606.DSOUD_0881"/>
<gene>
    <name evidence="1" type="ORF">DSOUD_0881</name>
</gene>
<name>A0A0M5IYL6_9BACT</name>
<evidence type="ECO:0000313" key="1">
    <source>
        <dbReference type="EMBL" id="ALC15668.1"/>
    </source>
</evidence>
<evidence type="ECO:0000313" key="2">
    <source>
        <dbReference type="Proteomes" id="UP000057158"/>
    </source>
</evidence>
<dbReference type="PATRIC" id="fig|1603606.3.peg.966"/>
<reference evidence="1 2" key="1">
    <citation type="submission" date="2015-07" db="EMBL/GenBank/DDBJ databases">
        <title>Isolation and Genomic Characterization of a Novel Halophilic Metal-Reducing Deltaproteobacterium from the Deep Subsurface.</title>
        <authorList>
            <person name="Badalamenti J.P."/>
            <person name="Summers Z.M."/>
            <person name="Gralnick J.A."/>
            <person name="Bond D.R."/>
        </authorList>
    </citation>
    <scope>NUCLEOTIDE SEQUENCE [LARGE SCALE GENOMIC DNA]</scope>
    <source>
        <strain evidence="1 2">WTL</strain>
    </source>
</reference>
<dbReference type="AlphaFoldDB" id="A0A0M5IYL6"/>
<sequence length="201" mass="23017">MWPGYIEDMKTVSTVVVAVIALVALMRNSANFERNIRNGKIESIYTIVEELATYYFGPYGVYLDLIQYHRVDFSTVERSAALKTYMESAKSLRENYDIKDIQSKLRDLEILSRAYLKKPLCMRVMAFQRMVGQATQCALGMDKILLDMFWAGGFPEPTKASRYADDLANSLIDEIGLSSAQKGFREKLEAYTEEQFKPSLR</sequence>